<organism evidence="1">
    <name type="scientific">uncultured Caudovirales phage</name>
    <dbReference type="NCBI Taxonomy" id="2100421"/>
    <lineage>
        <taxon>Viruses</taxon>
        <taxon>Duplodnaviria</taxon>
        <taxon>Heunggongvirae</taxon>
        <taxon>Uroviricota</taxon>
        <taxon>Caudoviricetes</taxon>
        <taxon>Peduoviridae</taxon>
        <taxon>Maltschvirus</taxon>
        <taxon>Maltschvirus maltsch</taxon>
    </lineage>
</organism>
<accession>A0A6J5KXJ1</accession>
<reference evidence="1" key="1">
    <citation type="submission" date="2020-04" db="EMBL/GenBank/DDBJ databases">
        <authorList>
            <person name="Chiriac C."/>
            <person name="Salcher M."/>
            <person name="Ghai R."/>
            <person name="Kavagutti S V."/>
        </authorList>
    </citation>
    <scope>NUCLEOTIDE SEQUENCE</scope>
</reference>
<dbReference type="EMBL" id="LR796185">
    <property type="protein sequence ID" value="CAB4124950.1"/>
    <property type="molecule type" value="Genomic_DNA"/>
</dbReference>
<proteinExistence type="predicted"/>
<sequence length="96" mass="10698">MSDSLLNLTSYEEYVDLCEWMAREGACEGTDLDEALWGFASDWLLSLDLEIYPASLTIPRGYADPIAACIADWLEVLSCHEDSDPFLSEVISNSVE</sequence>
<name>A0A6J5KXJ1_9CAUD</name>
<protein>
    <submittedName>
        <fullName evidence="1">Uncharacterized protein</fullName>
    </submittedName>
</protein>
<gene>
    <name evidence="1" type="ORF">UFOVP55_42</name>
</gene>
<evidence type="ECO:0000313" key="1">
    <source>
        <dbReference type="EMBL" id="CAB4124950.1"/>
    </source>
</evidence>